<dbReference type="EMBL" id="MU005577">
    <property type="protein sequence ID" value="KAF2685963.1"/>
    <property type="molecule type" value="Genomic_DNA"/>
</dbReference>
<proteinExistence type="predicted"/>
<reference evidence="2" key="1">
    <citation type="journal article" date="2020" name="Stud. Mycol.">
        <title>101 Dothideomycetes genomes: a test case for predicting lifestyles and emergence of pathogens.</title>
        <authorList>
            <person name="Haridas S."/>
            <person name="Albert R."/>
            <person name="Binder M."/>
            <person name="Bloem J."/>
            <person name="Labutti K."/>
            <person name="Salamov A."/>
            <person name="Andreopoulos B."/>
            <person name="Baker S."/>
            <person name="Barry K."/>
            <person name="Bills G."/>
            <person name="Bluhm B."/>
            <person name="Cannon C."/>
            <person name="Castanera R."/>
            <person name="Culley D."/>
            <person name="Daum C."/>
            <person name="Ezra D."/>
            <person name="Gonzalez J."/>
            <person name="Henrissat B."/>
            <person name="Kuo A."/>
            <person name="Liang C."/>
            <person name="Lipzen A."/>
            <person name="Lutzoni F."/>
            <person name="Magnuson J."/>
            <person name="Mondo S."/>
            <person name="Nolan M."/>
            <person name="Ohm R."/>
            <person name="Pangilinan J."/>
            <person name="Park H.-J."/>
            <person name="Ramirez L."/>
            <person name="Alfaro M."/>
            <person name="Sun H."/>
            <person name="Tritt A."/>
            <person name="Yoshinaga Y."/>
            <person name="Zwiers L.-H."/>
            <person name="Turgeon B."/>
            <person name="Goodwin S."/>
            <person name="Spatafora J."/>
            <person name="Crous P."/>
            <person name="Grigoriev I."/>
        </authorList>
    </citation>
    <scope>NUCLEOTIDE SEQUENCE</scope>
    <source>
        <strain evidence="2">CBS 122367</strain>
    </source>
</reference>
<protein>
    <submittedName>
        <fullName evidence="2">Uncharacterized protein</fullName>
    </submittedName>
</protein>
<dbReference type="AlphaFoldDB" id="A0A6G1J6Z6"/>
<accession>A0A6G1J6Z6</accession>
<keyword evidence="3" id="KW-1185">Reference proteome</keyword>
<sequence>MQIQIRIPGGAMGIDLPAVCVEDFAKRWTSGGCGFLLLFLFCVSGQLRLRAAGRPAATSGYLAHTRLFPFARRAASKCFPPVSCANSAARSRSPPSLHRYSALQARPRRCTREGHGWARQQQRQPATASDSGERTRPSAIRCLRSVSTRESSLANYMHVHVARHVHGARQVFILRAWGWCLTRRKKDGGLTRACIHADSSAVCVATVKLQEYHRTYMHPLPRRDTATAVGLFLFGNSSMVRSFPCRLNR</sequence>
<dbReference type="Proteomes" id="UP000799291">
    <property type="component" value="Unassembled WGS sequence"/>
</dbReference>
<evidence type="ECO:0000313" key="3">
    <source>
        <dbReference type="Proteomes" id="UP000799291"/>
    </source>
</evidence>
<feature type="compositionally biased region" description="Polar residues" evidence="1">
    <location>
        <begin position="119"/>
        <end position="130"/>
    </location>
</feature>
<gene>
    <name evidence="2" type="ORF">K458DRAFT_486088</name>
</gene>
<feature type="region of interest" description="Disordered" evidence="1">
    <location>
        <begin position="112"/>
        <end position="137"/>
    </location>
</feature>
<evidence type="ECO:0000313" key="2">
    <source>
        <dbReference type="EMBL" id="KAF2685963.1"/>
    </source>
</evidence>
<organism evidence="2 3">
    <name type="scientific">Lentithecium fluviatile CBS 122367</name>
    <dbReference type="NCBI Taxonomy" id="1168545"/>
    <lineage>
        <taxon>Eukaryota</taxon>
        <taxon>Fungi</taxon>
        <taxon>Dikarya</taxon>
        <taxon>Ascomycota</taxon>
        <taxon>Pezizomycotina</taxon>
        <taxon>Dothideomycetes</taxon>
        <taxon>Pleosporomycetidae</taxon>
        <taxon>Pleosporales</taxon>
        <taxon>Massarineae</taxon>
        <taxon>Lentitheciaceae</taxon>
        <taxon>Lentithecium</taxon>
    </lineage>
</organism>
<name>A0A6G1J6Z6_9PLEO</name>
<evidence type="ECO:0000256" key="1">
    <source>
        <dbReference type="SAM" id="MobiDB-lite"/>
    </source>
</evidence>